<dbReference type="InterPro" id="IPR037151">
    <property type="entry name" value="AlkB-like_sf"/>
</dbReference>
<dbReference type="InterPro" id="IPR027450">
    <property type="entry name" value="AlkB-like"/>
</dbReference>
<feature type="region of interest" description="Disordered" evidence="1">
    <location>
        <begin position="1"/>
        <end position="28"/>
    </location>
</feature>
<gene>
    <name evidence="3" type="ORF">FrCorBMG51_15860</name>
</gene>
<dbReference type="InterPro" id="IPR032854">
    <property type="entry name" value="ALKBH3"/>
</dbReference>
<sequence>MTSDFPAPAGTSDPGPDASVGTAGEGARGTSLIAPGATFERIQLDDRSWIDVARNWMTGAEQLYAELARTLPWKQGSAWRYERYLEEPRLTAWIARGRAVPSPALLEAYRALRRRYQVDFDGFGLSWYRDGNDSVGFHRDREMRWLDNTVIAILTTGARRPFLVKSRHVPAGRRILNDDSDARDLAPGPGDLLVLGGRCQADWLHAVPKVPGVVEGRISVQWRWTSRTGPPERGPGYGAPRTFSRPR</sequence>
<protein>
    <submittedName>
        <fullName evidence="3">DNA repair protein</fullName>
    </submittedName>
</protein>
<reference evidence="3 4" key="1">
    <citation type="submission" date="2014-12" db="EMBL/GenBank/DDBJ databases">
        <title>Frankia sp. BMG5.1 draft genome.</title>
        <authorList>
            <person name="Gtari M."/>
            <person name="Ghodhbane-Gtari F."/>
            <person name="Nouioui I."/>
            <person name="Ktari A."/>
            <person name="Hezbri K."/>
            <person name="Mimouni W."/>
            <person name="Sbissi I."/>
            <person name="Ayari A."/>
            <person name="Yamanaka T."/>
            <person name="Normand P."/>
            <person name="Tisa L.S."/>
            <person name="Boudabous A."/>
        </authorList>
    </citation>
    <scope>NUCLEOTIDE SEQUENCE [LARGE SCALE GENOMIC DNA]</scope>
    <source>
        <strain evidence="3 4">BMG5.1</strain>
    </source>
</reference>
<evidence type="ECO:0000259" key="2">
    <source>
        <dbReference type="PROSITE" id="PS51471"/>
    </source>
</evidence>
<dbReference type="InterPro" id="IPR005123">
    <property type="entry name" value="Oxoglu/Fe-dep_dioxygenase_dom"/>
</dbReference>
<dbReference type="PANTHER" id="PTHR31212">
    <property type="entry name" value="ALPHA-KETOGLUTARATE-DEPENDENT DIOXYGENASE ALKB HOMOLOG 3"/>
    <property type="match status" value="1"/>
</dbReference>
<dbReference type="Proteomes" id="UP000035425">
    <property type="component" value="Unassembled WGS sequence"/>
</dbReference>
<dbReference type="Gene3D" id="2.60.120.590">
    <property type="entry name" value="Alpha-ketoglutarate-dependent dioxygenase AlkB-like"/>
    <property type="match status" value="1"/>
</dbReference>
<dbReference type="PROSITE" id="PS51471">
    <property type="entry name" value="FE2OG_OXY"/>
    <property type="match status" value="1"/>
</dbReference>
<feature type="domain" description="Fe2OG dioxygenase" evidence="2">
    <location>
        <begin position="119"/>
        <end position="226"/>
    </location>
</feature>
<organism evidence="3 4">
    <name type="scientific">Protofrankia coriariae</name>
    <dbReference type="NCBI Taxonomy" id="1562887"/>
    <lineage>
        <taxon>Bacteria</taxon>
        <taxon>Bacillati</taxon>
        <taxon>Actinomycetota</taxon>
        <taxon>Actinomycetes</taxon>
        <taxon>Frankiales</taxon>
        <taxon>Frankiaceae</taxon>
        <taxon>Protofrankia</taxon>
    </lineage>
</organism>
<dbReference type="Pfam" id="PF13532">
    <property type="entry name" value="2OG-FeII_Oxy_2"/>
    <property type="match status" value="1"/>
</dbReference>
<accession>A0ABR5F256</accession>
<dbReference type="RefSeq" id="WP_047223833.1">
    <property type="nucleotide sequence ID" value="NZ_JWIO01000026.1"/>
</dbReference>
<evidence type="ECO:0000313" key="3">
    <source>
        <dbReference type="EMBL" id="KLL10760.1"/>
    </source>
</evidence>
<feature type="region of interest" description="Disordered" evidence="1">
    <location>
        <begin position="225"/>
        <end position="247"/>
    </location>
</feature>
<dbReference type="EMBL" id="JWIO01000026">
    <property type="protein sequence ID" value="KLL10760.1"/>
    <property type="molecule type" value="Genomic_DNA"/>
</dbReference>
<keyword evidence="4" id="KW-1185">Reference proteome</keyword>
<dbReference type="PANTHER" id="PTHR31212:SF4">
    <property type="entry name" value="ALPHA-KETOGLUTARATE-DEPENDENT DIOXYGENASE ALKB HOMOLOG 3"/>
    <property type="match status" value="1"/>
</dbReference>
<evidence type="ECO:0000256" key="1">
    <source>
        <dbReference type="SAM" id="MobiDB-lite"/>
    </source>
</evidence>
<dbReference type="SUPFAM" id="SSF51197">
    <property type="entry name" value="Clavaminate synthase-like"/>
    <property type="match status" value="1"/>
</dbReference>
<name>A0ABR5F256_9ACTN</name>
<comment type="caution">
    <text evidence="3">The sequence shown here is derived from an EMBL/GenBank/DDBJ whole genome shotgun (WGS) entry which is preliminary data.</text>
</comment>
<proteinExistence type="predicted"/>
<evidence type="ECO:0000313" key="4">
    <source>
        <dbReference type="Proteomes" id="UP000035425"/>
    </source>
</evidence>